<evidence type="ECO:0000256" key="1">
    <source>
        <dbReference type="SAM" id="MobiDB-lite"/>
    </source>
</evidence>
<dbReference type="EMBL" id="BSDP01000001">
    <property type="protein sequence ID" value="GLI27175.1"/>
    <property type="molecule type" value="Genomic_DNA"/>
</dbReference>
<feature type="domain" description="DUF2087" evidence="2">
    <location>
        <begin position="97"/>
        <end position="166"/>
    </location>
</feature>
<keyword evidence="4" id="KW-1185">Reference proteome</keyword>
<sequence>MIVGSPDWRRVVAMLVEDDRRAAFAMAVLGSTRAEVEARLGERRATRALRALAEVALVAEDADGVLSADGAVFHDLLHGSATARATKGPERFLRGGRIAQYPANSSDRRALLELIVDRAIGTNEVLDERGVNERLAEFTDDVALLRRSLVDAALLERTRSGSEYARPAADVPGDARQAGARVIDPATVTGPADSAGARTA</sequence>
<evidence type="ECO:0000259" key="2">
    <source>
        <dbReference type="Pfam" id="PF09860"/>
    </source>
</evidence>
<organism evidence="3 4">
    <name type="scientific">Agromyces rhizosphaerae</name>
    <dbReference type="NCBI Taxonomy" id="88374"/>
    <lineage>
        <taxon>Bacteria</taxon>
        <taxon>Bacillati</taxon>
        <taxon>Actinomycetota</taxon>
        <taxon>Actinomycetes</taxon>
        <taxon>Micrococcales</taxon>
        <taxon>Microbacteriaceae</taxon>
        <taxon>Agromyces</taxon>
    </lineage>
</organism>
<dbReference type="AlphaFoldDB" id="A0A9W6CVK6"/>
<dbReference type="Proteomes" id="UP001144396">
    <property type="component" value="Unassembled WGS sequence"/>
</dbReference>
<dbReference type="Pfam" id="PF09860">
    <property type="entry name" value="DUF2087"/>
    <property type="match status" value="1"/>
</dbReference>
<protein>
    <recommendedName>
        <fullName evidence="2">DUF2087 domain-containing protein</fullName>
    </recommendedName>
</protein>
<accession>A0A9W6CVK6</accession>
<proteinExistence type="predicted"/>
<name>A0A9W6CVK6_9MICO</name>
<dbReference type="InterPro" id="IPR018656">
    <property type="entry name" value="DUF2087"/>
</dbReference>
<evidence type="ECO:0000313" key="4">
    <source>
        <dbReference type="Proteomes" id="UP001144396"/>
    </source>
</evidence>
<feature type="region of interest" description="Disordered" evidence="1">
    <location>
        <begin position="161"/>
        <end position="200"/>
    </location>
</feature>
<evidence type="ECO:0000313" key="3">
    <source>
        <dbReference type="EMBL" id="GLI27175.1"/>
    </source>
</evidence>
<gene>
    <name evidence="3" type="ORF">ARHIZOSPH14_14170</name>
</gene>
<comment type="caution">
    <text evidence="3">The sequence shown here is derived from an EMBL/GenBank/DDBJ whole genome shotgun (WGS) entry which is preliminary data.</text>
</comment>
<dbReference type="RefSeq" id="WP_281883493.1">
    <property type="nucleotide sequence ID" value="NZ_BSDP01000001.1"/>
</dbReference>
<reference evidence="3" key="1">
    <citation type="submission" date="2022-12" db="EMBL/GenBank/DDBJ databases">
        <title>Reference genome sequencing for broad-spectrum identification of bacterial and archaeal isolates by mass spectrometry.</title>
        <authorList>
            <person name="Sekiguchi Y."/>
            <person name="Tourlousse D.M."/>
        </authorList>
    </citation>
    <scope>NUCLEOTIDE SEQUENCE</scope>
    <source>
        <strain evidence="3">14</strain>
    </source>
</reference>